<dbReference type="Proteomes" id="UP000507470">
    <property type="component" value="Unassembled WGS sequence"/>
</dbReference>
<proteinExistence type="predicted"/>
<keyword evidence="1" id="KW-1133">Transmembrane helix</keyword>
<evidence type="ECO:0000313" key="3">
    <source>
        <dbReference type="Proteomes" id="UP000507470"/>
    </source>
</evidence>
<name>A0A6J8ASG7_MYTCO</name>
<dbReference type="PANTHER" id="PTHR46704">
    <property type="entry name" value="CXC DOMAIN-CONTAINING PROTEIN-RELATED"/>
    <property type="match status" value="1"/>
</dbReference>
<dbReference type="EMBL" id="CACVKT020001854">
    <property type="protein sequence ID" value="CAC5372537.1"/>
    <property type="molecule type" value="Genomic_DNA"/>
</dbReference>
<organism evidence="2 3">
    <name type="scientific">Mytilus coruscus</name>
    <name type="common">Sea mussel</name>
    <dbReference type="NCBI Taxonomy" id="42192"/>
    <lineage>
        <taxon>Eukaryota</taxon>
        <taxon>Metazoa</taxon>
        <taxon>Spiralia</taxon>
        <taxon>Lophotrochozoa</taxon>
        <taxon>Mollusca</taxon>
        <taxon>Bivalvia</taxon>
        <taxon>Autobranchia</taxon>
        <taxon>Pteriomorphia</taxon>
        <taxon>Mytilida</taxon>
        <taxon>Mytiloidea</taxon>
        <taxon>Mytilidae</taxon>
        <taxon>Mytilinae</taxon>
        <taxon>Mytilus</taxon>
    </lineage>
</organism>
<dbReference type="PANTHER" id="PTHR46704:SF1">
    <property type="entry name" value="TELOMERE LENGTH REGULATION PROTEIN TEL2 HOMOLOG"/>
    <property type="match status" value="1"/>
</dbReference>
<feature type="transmembrane region" description="Helical" evidence="1">
    <location>
        <begin position="489"/>
        <end position="509"/>
    </location>
</feature>
<reference evidence="2 3" key="1">
    <citation type="submission" date="2020-06" db="EMBL/GenBank/DDBJ databases">
        <authorList>
            <person name="Li R."/>
            <person name="Bekaert M."/>
        </authorList>
    </citation>
    <scope>NUCLEOTIDE SEQUENCE [LARGE SCALE GENOMIC DNA]</scope>
    <source>
        <strain evidence="3">wild</strain>
    </source>
</reference>
<sequence length="537" mass="60661">MQRLEIDHPDVYRYFKAGHHVLRMTDRFWSGLSTDLTIEQILMRSVKSSGGLTRGRGMGESQRAQWILSMPACADYNSAMQDLTGVGYCTSDQHKETTRARKERDRVDTLAIREYLSERNPLTNDVSLRNIKTGVQAEPDVNVDKAETKPKSKSDSDFLNTDIDPQLMFQRLTTAANGLFENTSEVFQYELSSVPSSMFDCNRLLREACKSNLADAIWEYKDPVIVFDSFPELSSIKDITHLRRTKGIISPNINFTSSMPCKTKKELFMSNNHNKQALINMLCDKLKDNDIRCKNATDDADLLIAQTAVDCALSSEIVVIGCDSTSRLYGIGKGLALKKLNQEYLKMQGKVFMNNNPIKAGIIKAGEEALACLYGGRPLEGLNILRWRKFTSRLITETHQFRFENKLVMKFYTMESKVVTSKERLGSTLKRYGAIQILLGLGCLIITFVSIGINKKVCDNLGKKDCCHRDCSSLYGKKCRLQLDKNSSIMATSLFVPIIVGAATANFILKKDKQVRSEQFVDNEKQMTELELPEYQP</sequence>
<evidence type="ECO:0000313" key="2">
    <source>
        <dbReference type="EMBL" id="CAC5372537.1"/>
    </source>
</evidence>
<keyword evidence="1" id="KW-0472">Membrane</keyword>
<keyword evidence="1" id="KW-0812">Transmembrane</keyword>
<accession>A0A6J8ASG7</accession>
<feature type="transmembrane region" description="Helical" evidence="1">
    <location>
        <begin position="432"/>
        <end position="453"/>
    </location>
</feature>
<evidence type="ECO:0000256" key="1">
    <source>
        <dbReference type="SAM" id="Phobius"/>
    </source>
</evidence>
<dbReference type="OrthoDB" id="6753017at2759"/>
<dbReference type="AlphaFoldDB" id="A0A6J8ASG7"/>
<gene>
    <name evidence="2" type="ORF">MCOR_10596</name>
</gene>
<protein>
    <submittedName>
        <fullName evidence="2">Uncharacterized protein</fullName>
    </submittedName>
</protein>
<keyword evidence="3" id="KW-1185">Reference proteome</keyword>